<dbReference type="PANTHER" id="PTHR11060:SF0">
    <property type="entry name" value="PROTEIN MEMO1"/>
    <property type="match status" value="1"/>
</dbReference>
<dbReference type="Gene3D" id="3.40.830.10">
    <property type="entry name" value="LigB-like"/>
    <property type="match status" value="1"/>
</dbReference>
<sequence>MQNNAHDEALIRRSPVMAGIFYPDTPAGVRGSMHRFYELNGLQRSGTGPDCKPLVLIVPHAVWDLSGPLLARAFSLVKERQIDQVVLLGPLHASTKEGIYVSDSDCFETPLGDIWVHKAKVDELLSCATVFELNDIPHLSEHSLEVLLPWIFDTLPNVPIIPLLVGTVKTGHIHALSRALEVCFAGELDRTLFIATTNLSAHYDDAEAFEQGRRFLDLLQNGDGDQILSLTQQGKITACGASAVAALLNCRFWDSSSGPKPHILGQASSRGLWEEEDKSVHYAALCIGL</sequence>
<dbReference type="CDD" id="cd07361">
    <property type="entry name" value="MEMO_like"/>
    <property type="match status" value="1"/>
</dbReference>
<protein>
    <submittedName>
        <fullName evidence="2">AmmeMemoRadiSam system protein B</fullName>
    </submittedName>
</protein>
<proteinExistence type="inferred from homology"/>
<dbReference type="NCBIfam" id="TIGR04336">
    <property type="entry name" value="AmmeMemoSam_B"/>
    <property type="match status" value="1"/>
</dbReference>
<reference evidence="2" key="1">
    <citation type="journal article" date="2020" name="mSystems">
        <title>Genome- and Community-Level Interaction Insights into Carbon Utilization and Element Cycling Functions of Hydrothermarchaeota in Hydrothermal Sediment.</title>
        <authorList>
            <person name="Zhou Z."/>
            <person name="Liu Y."/>
            <person name="Xu W."/>
            <person name="Pan J."/>
            <person name="Luo Z.H."/>
            <person name="Li M."/>
        </authorList>
    </citation>
    <scope>NUCLEOTIDE SEQUENCE [LARGE SCALE GENOMIC DNA]</scope>
    <source>
        <strain evidence="2">SpSt-503</strain>
    </source>
</reference>
<dbReference type="AlphaFoldDB" id="A0A7C3I5Y1"/>
<dbReference type="PANTHER" id="PTHR11060">
    <property type="entry name" value="PROTEIN MEMO1"/>
    <property type="match status" value="1"/>
</dbReference>
<evidence type="ECO:0000313" key="2">
    <source>
        <dbReference type="EMBL" id="HFH30598.1"/>
    </source>
</evidence>
<dbReference type="InterPro" id="IPR002737">
    <property type="entry name" value="MEMO1_fam"/>
</dbReference>
<evidence type="ECO:0000256" key="1">
    <source>
        <dbReference type="ARBA" id="ARBA00006315"/>
    </source>
</evidence>
<comment type="similarity">
    <text evidence="1">Belongs to the MEMO1 family.</text>
</comment>
<name>A0A7C3I5Y1_9SPIR</name>
<organism evidence="2">
    <name type="scientific">Gracilinema caldarium</name>
    <dbReference type="NCBI Taxonomy" id="215591"/>
    <lineage>
        <taxon>Bacteria</taxon>
        <taxon>Pseudomonadati</taxon>
        <taxon>Spirochaetota</taxon>
        <taxon>Spirochaetia</taxon>
        <taxon>Spirochaetales</taxon>
        <taxon>Breznakiellaceae</taxon>
        <taxon>Gracilinema</taxon>
    </lineage>
</organism>
<comment type="caution">
    <text evidence="2">The sequence shown here is derived from an EMBL/GenBank/DDBJ whole genome shotgun (WGS) entry which is preliminary data.</text>
</comment>
<accession>A0A7C3I5Y1</accession>
<dbReference type="EMBL" id="DSVL01000428">
    <property type="protein sequence ID" value="HFH30598.1"/>
    <property type="molecule type" value="Genomic_DNA"/>
</dbReference>
<dbReference type="Pfam" id="PF01875">
    <property type="entry name" value="Memo"/>
    <property type="match status" value="1"/>
</dbReference>
<gene>
    <name evidence="2" type="primary">amrB</name>
    <name evidence="2" type="ORF">ENS59_14000</name>
</gene>